<sequence length="72" mass="8866">MNFEHTRAGRWLRENAVRYHFEMSFPRDNPDGVAYEPWHYRFMGDTTSLKLFTRHETEQRELLYITILSWLT</sequence>
<protein>
    <recommendedName>
        <fullName evidence="1">D-alanyl-D-alanine carboxypeptidase-like core domain-containing protein</fullName>
    </recommendedName>
</protein>
<keyword evidence="3" id="KW-1185">Reference proteome</keyword>
<dbReference type="InterPro" id="IPR003709">
    <property type="entry name" value="VanY-like_core_dom"/>
</dbReference>
<proteinExistence type="predicted"/>
<reference evidence="2 3" key="1">
    <citation type="journal article" date="2015" name="Genome Biol. Evol.">
        <title>Comparative Genomics of a Bacterivorous Green Alga Reveals Evolutionary Causalities and Consequences of Phago-Mixotrophic Mode of Nutrition.</title>
        <authorList>
            <person name="Burns J.A."/>
            <person name="Paasch A."/>
            <person name="Narechania A."/>
            <person name="Kim E."/>
        </authorList>
    </citation>
    <scope>NUCLEOTIDE SEQUENCE [LARGE SCALE GENOMIC DNA]</scope>
    <source>
        <strain evidence="2 3">PLY_AMNH</strain>
    </source>
</reference>
<dbReference type="Gene3D" id="3.30.1380.10">
    <property type="match status" value="1"/>
</dbReference>
<dbReference type="EMBL" id="LGRX02001060">
    <property type="protein sequence ID" value="KAK3286972.1"/>
    <property type="molecule type" value="Genomic_DNA"/>
</dbReference>
<dbReference type="InterPro" id="IPR052179">
    <property type="entry name" value="DD-CPase-like"/>
</dbReference>
<dbReference type="PANTHER" id="PTHR34385">
    <property type="entry name" value="D-ALANYL-D-ALANINE CARBOXYPEPTIDASE"/>
    <property type="match status" value="1"/>
</dbReference>
<feature type="domain" description="D-alanyl-D-alanine carboxypeptidase-like core" evidence="1">
    <location>
        <begin position="2"/>
        <end position="45"/>
    </location>
</feature>
<dbReference type="PANTHER" id="PTHR34385:SF1">
    <property type="entry name" value="PEPTIDOGLYCAN L-ALANYL-D-GLUTAMATE ENDOPEPTIDASE CWLK"/>
    <property type="match status" value="1"/>
</dbReference>
<dbReference type="Pfam" id="PF02557">
    <property type="entry name" value="VanY"/>
    <property type="match status" value="1"/>
</dbReference>
<dbReference type="InterPro" id="IPR009045">
    <property type="entry name" value="Zn_M74/Hedgehog-like"/>
</dbReference>
<evidence type="ECO:0000259" key="1">
    <source>
        <dbReference type="Pfam" id="PF02557"/>
    </source>
</evidence>
<evidence type="ECO:0000313" key="2">
    <source>
        <dbReference type="EMBL" id="KAK3286972.1"/>
    </source>
</evidence>
<comment type="caution">
    <text evidence="2">The sequence shown here is derived from an EMBL/GenBank/DDBJ whole genome shotgun (WGS) entry which is preliminary data.</text>
</comment>
<dbReference type="AlphaFoldDB" id="A0AAE0GZ18"/>
<dbReference type="GO" id="GO:0006508">
    <property type="term" value="P:proteolysis"/>
    <property type="evidence" value="ECO:0007669"/>
    <property type="project" value="InterPro"/>
</dbReference>
<evidence type="ECO:0000313" key="3">
    <source>
        <dbReference type="Proteomes" id="UP001190700"/>
    </source>
</evidence>
<dbReference type="SUPFAM" id="SSF55166">
    <property type="entry name" value="Hedgehog/DD-peptidase"/>
    <property type="match status" value="1"/>
</dbReference>
<dbReference type="Proteomes" id="UP001190700">
    <property type="component" value="Unassembled WGS sequence"/>
</dbReference>
<dbReference type="GO" id="GO:0008233">
    <property type="term" value="F:peptidase activity"/>
    <property type="evidence" value="ECO:0007669"/>
    <property type="project" value="InterPro"/>
</dbReference>
<gene>
    <name evidence="2" type="ORF">CYMTET_5497</name>
</gene>
<accession>A0AAE0GZ18</accession>
<organism evidence="2 3">
    <name type="scientific">Cymbomonas tetramitiformis</name>
    <dbReference type="NCBI Taxonomy" id="36881"/>
    <lineage>
        <taxon>Eukaryota</taxon>
        <taxon>Viridiplantae</taxon>
        <taxon>Chlorophyta</taxon>
        <taxon>Pyramimonadophyceae</taxon>
        <taxon>Pyramimonadales</taxon>
        <taxon>Pyramimonadaceae</taxon>
        <taxon>Cymbomonas</taxon>
    </lineage>
</organism>
<name>A0AAE0GZ18_9CHLO</name>